<dbReference type="InterPro" id="IPR036034">
    <property type="entry name" value="PDZ_sf"/>
</dbReference>
<reference evidence="5 6" key="1">
    <citation type="submission" date="2020-08" db="EMBL/GenBank/DDBJ databases">
        <title>Genomic Encyclopedia of Type Strains, Phase III (KMG-III): the genomes of soil and plant-associated and newly described type strains.</title>
        <authorList>
            <person name="Whitman W."/>
        </authorList>
    </citation>
    <scope>NUCLEOTIDE SEQUENCE [LARGE SCALE GENOMIC DNA]</scope>
    <source>
        <strain evidence="5 6">CECT 8234</strain>
    </source>
</reference>
<keyword evidence="2" id="KW-0812">Transmembrane</keyword>
<feature type="transmembrane region" description="Helical" evidence="2">
    <location>
        <begin position="73"/>
        <end position="97"/>
    </location>
</feature>
<proteinExistence type="inferred from homology"/>
<sequence length="476" mass="51527">MRKPAVYYLFGLTAAFACLIASELIWLPAPLKTGSGMQWIEMIDWLFYFVACIPLSWAVGALLAIWEQRSGKGIVFAMQLLRAAIAILSAIGTFYIVFLPEELFRLLLVTGAAVPLVYVDLLISEGIERRRSANRMSGNGRQLSRGRLPVWLPKRGGTVLVVSLMLLFALLCPTGYQVTYPGMTLNMNRYAHVDGGQHGGTVNGVLVFDRPAVPADWLYASILPLYSFQKTPENEPPLTETYAQVVMMKTDANSVAAAVAMKMAGIGEGLTPDGVRVVAIVKDSPAEGRLMAGDIIDKLNGQAVRTISDMTGYMEESVKPGDIVEVTLRRAGEVKREEVAAKASADQAERPVFGISVQTELLVDIPRSIDYKRFMAHIGGPSHGAMLTLAILDQLTPGGITFGNQVAGTGTIEADGSVGLIGGIKQKAYAVSRTDADVFFVPKEQEAEARSGAAELNIVPVEKLDDAVDWLKQHKK</sequence>
<gene>
    <name evidence="5" type="ORF">FHS16_001282</name>
</gene>
<feature type="active site" evidence="1">
    <location>
        <position position="427"/>
    </location>
</feature>
<keyword evidence="1" id="KW-0645">Protease</keyword>
<dbReference type="InterPro" id="IPR020568">
    <property type="entry name" value="Ribosomal_Su5_D2-typ_SF"/>
</dbReference>
<dbReference type="InterPro" id="IPR008269">
    <property type="entry name" value="Lon_proteolytic"/>
</dbReference>
<dbReference type="EC" id="3.4.21.53" evidence="1"/>
<feature type="active site" evidence="1">
    <location>
        <position position="382"/>
    </location>
</feature>
<protein>
    <recommendedName>
        <fullName evidence="1">endopeptidase La</fullName>
        <ecNumber evidence="1">3.4.21.53</ecNumber>
    </recommendedName>
</protein>
<dbReference type="Gene3D" id="3.30.230.10">
    <property type="match status" value="1"/>
</dbReference>
<keyword evidence="1" id="KW-0720">Serine protease</keyword>
<organism evidence="5 6">
    <name type="scientific">Paenibacillus endophyticus</name>
    <dbReference type="NCBI Taxonomy" id="1294268"/>
    <lineage>
        <taxon>Bacteria</taxon>
        <taxon>Bacillati</taxon>
        <taxon>Bacillota</taxon>
        <taxon>Bacilli</taxon>
        <taxon>Bacillales</taxon>
        <taxon>Paenibacillaceae</taxon>
        <taxon>Paenibacillus</taxon>
    </lineage>
</organism>
<comment type="caution">
    <text evidence="5">The sequence shown here is derived from an EMBL/GenBank/DDBJ whole genome shotgun (WGS) entry which is preliminary data.</text>
</comment>
<evidence type="ECO:0000313" key="5">
    <source>
        <dbReference type="EMBL" id="MBB3151239.1"/>
    </source>
</evidence>
<dbReference type="InterPro" id="IPR014721">
    <property type="entry name" value="Ribsml_uS5_D2-typ_fold_subgr"/>
</dbReference>
<dbReference type="Proteomes" id="UP000518605">
    <property type="component" value="Unassembled WGS sequence"/>
</dbReference>
<evidence type="ECO:0000259" key="4">
    <source>
        <dbReference type="PROSITE" id="PS51786"/>
    </source>
</evidence>
<evidence type="ECO:0000259" key="3">
    <source>
        <dbReference type="PROSITE" id="PS50106"/>
    </source>
</evidence>
<feature type="transmembrane region" description="Helical" evidence="2">
    <location>
        <begin position="157"/>
        <end position="176"/>
    </location>
</feature>
<keyword evidence="1" id="KW-0378">Hydrolase</keyword>
<dbReference type="GO" id="GO:0004252">
    <property type="term" value="F:serine-type endopeptidase activity"/>
    <property type="evidence" value="ECO:0007669"/>
    <property type="project" value="UniProtKB-UniRule"/>
</dbReference>
<keyword evidence="2" id="KW-1133">Transmembrane helix</keyword>
<dbReference type="RefSeq" id="WP_183560024.1">
    <property type="nucleotide sequence ID" value="NZ_CBCSLB010000002.1"/>
</dbReference>
<dbReference type="AlphaFoldDB" id="A0A7W5G8M6"/>
<dbReference type="PROSITE" id="PS50106">
    <property type="entry name" value="PDZ"/>
    <property type="match status" value="1"/>
</dbReference>
<feature type="domain" description="Lon proteolytic" evidence="4">
    <location>
        <begin position="377"/>
        <end position="474"/>
    </location>
</feature>
<dbReference type="SUPFAM" id="SSF50156">
    <property type="entry name" value="PDZ domain-like"/>
    <property type="match status" value="1"/>
</dbReference>
<dbReference type="SMART" id="SM00228">
    <property type="entry name" value="PDZ"/>
    <property type="match status" value="1"/>
</dbReference>
<evidence type="ECO:0000256" key="2">
    <source>
        <dbReference type="SAM" id="Phobius"/>
    </source>
</evidence>
<comment type="catalytic activity">
    <reaction evidence="1">
        <text>Hydrolysis of proteins in presence of ATP.</text>
        <dbReference type="EC" id="3.4.21.53"/>
    </reaction>
</comment>
<dbReference type="InterPro" id="IPR001478">
    <property type="entry name" value="PDZ"/>
</dbReference>
<dbReference type="GO" id="GO:0006508">
    <property type="term" value="P:proteolysis"/>
    <property type="evidence" value="ECO:0007669"/>
    <property type="project" value="UniProtKB-KW"/>
</dbReference>
<evidence type="ECO:0000313" key="6">
    <source>
        <dbReference type="Proteomes" id="UP000518605"/>
    </source>
</evidence>
<accession>A0A7W5G8M6</accession>
<dbReference type="Pfam" id="PF05362">
    <property type="entry name" value="Lon_C"/>
    <property type="match status" value="1"/>
</dbReference>
<dbReference type="SUPFAM" id="SSF54211">
    <property type="entry name" value="Ribosomal protein S5 domain 2-like"/>
    <property type="match status" value="1"/>
</dbReference>
<feature type="transmembrane region" description="Helical" evidence="2">
    <location>
        <begin position="7"/>
        <end position="26"/>
    </location>
</feature>
<dbReference type="PROSITE" id="PS51257">
    <property type="entry name" value="PROKAR_LIPOPROTEIN"/>
    <property type="match status" value="1"/>
</dbReference>
<evidence type="ECO:0000256" key="1">
    <source>
        <dbReference type="PROSITE-ProRule" id="PRU01122"/>
    </source>
</evidence>
<feature type="transmembrane region" description="Helical" evidence="2">
    <location>
        <begin position="46"/>
        <end position="66"/>
    </location>
</feature>
<feature type="domain" description="PDZ" evidence="3">
    <location>
        <begin position="244"/>
        <end position="308"/>
    </location>
</feature>
<dbReference type="Pfam" id="PF13180">
    <property type="entry name" value="PDZ_2"/>
    <property type="match status" value="1"/>
</dbReference>
<dbReference type="PROSITE" id="PS51786">
    <property type="entry name" value="LON_PROTEOLYTIC"/>
    <property type="match status" value="1"/>
</dbReference>
<dbReference type="GO" id="GO:0004176">
    <property type="term" value="F:ATP-dependent peptidase activity"/>
    <property type="evidence" value="ECO:0007669"/>
    <property type="project" value="UniProtKB-UniRule"/>
</dbReference>
<keyword evidence="2" id="KW-0472">Membrane</keyword>
<feature type="transmembrane region" description="Helical" evidence="2">
    <location>
        <begin position="103"/>
        <end position="123"/>
    </location>
</feature>
<dbReference type="EMBL" id="JACHXW010000003">
    <property type="protein sequence ID" value="MBB3151239.1"/>
    <property type="molecule type" value="Genomic_DNA"/>
</dbReference>
<keyword evidence="6" id="KW-1185">Reference proteome</keyword>
<comment type="similarity">
    <text evidence="1">Belongs to the peptidase S16 family.</text>
</comment>
<name>A0A7W5G8M6_9BACL</name>